<proteinExistence type="predicted"/>
<evidence type="ECO:0000313" key="2">
    <source>
        <dbReference type="EMBL" id="ROO26690.1"/>
    </source>
</evidence>
<protein>
    <submittedName>
        <fullName evidence="2">Nucleoid-structuring protein H-NS</fullName>
    </submittedName>
</protein>
<gene>
    <name evidence="2" type="ORF">SAHL_12250</name>
</gene>
<dbReference type="Proteomes" id="UP000285123">
    <property type="component" value="Unassembled WGS sequence"/>
</dbReference>
<dbReference type="AlphaFoldDB" id="A0A423PM54"/>
<evidence type="ECO:0000256" key="1">
    <source>
        <dbReference type="SAM" id="MobiDB-lite"/>
    </source>
</evidence>
<accession>A0A423PM54</accession>
<dbReference type="Gene3D" id="3.40.140.120">
    <property type="match status" value="1"/>
</dbReference>
<dbReference type="InterPro" id="IPR006427">
    <property type="entry name" value="Portal_HK97"/>
</dbReference>
<feature type="region of interest" description="Disordered" evidence="1">
    <location>
        <begin position="367"/>
        <end position="387"/>
    </location>
</feature>
<dbReference type="Pfam" id="PF04860">
    <property type="entry name" value="Phage_portal"/>
    <property type="match status" value="1"/>
</dbReference>
<evidence type="ECO:0000313" key="3">
    <source>
        <dbReference type="Proteomes" id="UP000285123"/>
    </source>
</evidence>
<dbReference type="RefSeq" id="WP_221177949.1">
    <property type="nucleotide sequence ID" value="NZ_AYKF01000099.1"/>
</dbReference>
<reference evidence="2 3" key="1">
    <citation type="submission" date="2013-10" db="EMBL/GenBank/DDBJ databases">
        <title>Salinisphaera halophila YIM 95161 Genome Sequencing.</title>
        <authorList>
            <person name="Lai Q."/>
            <person name="Li C."/>
            <person name="Shao Z."/>
        </authorList>
    </citation>
    <scope>NUCLEOTIDE SEQUENCE [LARGE SCALE GENOMIC DNA]</scope>
    <source>
        <strain evidence="2 3">YIM 95161</strain>
    </source>
</reference>
<dbReference type="InterPro" id="IPR006944">
    <property type="entry name" value="Phage/GTA_portal"/>
</dbReference>
<dbReference type="Gene3D" id="3.30.1120.70">
    <property type="match status" value="1"/>
</dbReference>
<comment type="caution">
    <text evidence="2">The sequence shown here is derived from an EMBL/GenBank/DDBJ whole genome shotgun (WGS) entry which is preliminary data.</text>
</comment>
<sequence>MADRFDPETREADPSWDAVKQDRGLNVYAARQAENLSTVLACTQAISSAIASLPAYVYRRGDSGREVDAQHPVMRLIHLGPNPRQSWPDFMEWIVAQTLLRGNGLAQIMPDSMGRVNSLIPIPWEDVSVQVLPSGRLAFDVHDGYGYRRLLQDEVLHLTDRTDDGKIGRSRLQRARSVIGAGLQVQEYAESMFANQATPSGVIEADGKINNEQLQSLKSQFAKAYSGSANARKAMILDQGLHFKPVSVSPEDAELLASRRFTVEEIARVYSVPPPIIGDLSHGTFTNSETAGRWFAMHTLTPWLRKIEAQIVRSVFSERSRATREFQFDLSGFLRGDPEQRWNSHKIAVDSGILTANEVREIEGYEPRRDGDQLEVNDARNHDTATV</sequence>
<name>A0A423PM54_9GAMM</name>
<organism evidence="2 3">
    <name type="scientific">Salinisphaera orenii YIM 95161</name>
    <dbReference type="NCBI Taxonomy" id="1051139"/>
    <lineage>
        <taxon>Bacteria</taxon>
        <taxon>Pseudomonadati</taxon>
        <taxon>Pseudomonadota</taxon>
        <taxon>Gammaproteobacteria</taxon>
        <taxon>Salinisphaerales</taxon>
        <taxon>Salinisphaeraceae</taxon>
        <taxon>Salinisphaera</taxon>
    </lineage>
</organism>
<dbReference type="Gene3D" id="1.20.1270.210">
    <property type="match status" value="1"/>
</dbReference>
<dbReference type="EMBL" id="AYKF01000099">
    <property type="protein sequence ID" value="ROO26690.1"/>
    <property type="molecule type" value="Genomic_DNA"/>
</dbReference>
<dbReference type="NCBIfam" id="TIGR01537">
    <property type="entry name" value="portal_HK97"/>
    <property type="match status" value="1"/>
</dbReference>